<feature type="binding site" evidence="7">
    <location>
        <position position="315"/>
    </location>
    <ligand>
        <name>Fe(3+)</name>
        <dbReference type="ChEBI" id="CHEBI:29034"/>
    </ligand>
</feature>
<dbReference type="Pfam" id="PF01979">
    <property type="entry name" value="Amidohydro_1"/>
    <property type="match status" value="1"/>
</dbReference>
<keyword evidence="4 7" id="KW-0369">Histidine metabolism</keyword>
<keyword evidence="5 7" id="KW-0862">Zinc</keyword>
<dbReference type="GO" id="GO:0005737">
    <property type="term" value="C:cytoplasm"/>
    <property type="evidence" value="ECO:0007669"/>
    <property type="project" value="UniProtKB-SubCell"/>
</dbReference>
<dbReference type="PANTHER" id="PTHR42752:SF1">
    <property type="entry name" value="IMIDAZOLONEPROPIONASE-RELATED"/>
    <property type="match status" value="1"/>
</dbReference>
<comment type="function">
    <text evidence="7">Catalyzes the hydrolytic cleavage of the carbon-nitrogen bond in imidazolone-5-propanoate to yield N-formimidoyl-L-glutamate. It is the third step in the universal histidine degradation pathway.</text>
</comment>
<dbReference type="EC" id="3.5.2.7" evidence="1 7"/>
<dbReference type="GO" id="GO:0019557">
    <property type="term" value="P:L-histidine catabolic process to glutamate and formate"/>
    <property type="evidence" value="ECO:0007669"/>
    <property type="project" value="UniProtKB-UniPathway"/>
</dbReference>
<evidence type="ECO:0000259" key="8">
    <source>
        <dbReference type="Pfam" id="PF01979"/>
    </source>
</evidence>
<keyword evidence="7" id="KW-0963">Cytoplasm</keyword>
<dbReference type="UniPathway" id="UPA00379">
    <property type="reaction ID" value="UER00551"/>
</dbReference>
<dbReference type="Gene3D" id="3.20.20.140">
    <property type="entry name" value="Metal-dependent hydrolases"/>
    <property type="match status" value="1"/>
</dbReference>
<feature type="binding site" evidence="7">
    <location>
        <position position="317"/>
    </location>
    <ligand>
        <name>N-formimidoyl-L-glutamate</name>
        <dbReference type="ChEBI" id="CHEBI:58928"/>
    </ligand>
</feature>
<feature type="binding site" evidence="7">
    <location>
        <position position="72"/>
    </location>
    <ligand>
        <name>Fe(3+)</name>
        <dbReference type="ChEBI" id="CHEBI:29034"/>
    </ligand>
</feature>
<feature type="binding site" evidence="7">
    <location>
        <position position="240"/>
    </location>
    <ligand>
        <name>Zn(2+)</name>
        <dbReference type="ChEBI" id="CHEBI:29105"/>
    </ligand>
</feature>
<dbReference type="SUPFAM" id="SSF51556">
    <property type="entry name" value="Metallo-dependent hydrolases"/>
    <property type="match status" value="1"/>
</dbReference>
<feature type="binding site" evidence="7">
    <location>
        <position position="240"/>
    </location>
    <ligand>
        <name>Fe(3+)</name>
        <dbReference type="ChEBI" id="CHEBI:29034"/>
    </ligand>
</feature>
<gene>
    <name evidence="7" type="primary">hutI</name>
    <name evidence="10" type="ORF">CEP68_15395</name>
</gene>
<sequence length="403" mass="42743">MKADRLLIDCHVATMAEGPIPYGAIRDAAVVVADGRIAWVGPRADLPAVEAAETERLDGRWITPGLIDCHTHLVFGGDRSAEFEQRLGGATYEEIARAGRGIVSSVKATRAASEDDLFASAMTRLAGLKATGVTTVEIKSGYGLDLETELKMLRVARRIGREGGVRVCTSYLGLHAVPPEYRDDRAAYVDLAIDHILPAAHAEGLVDAVDAYREPIAFSTAEVSRLFDKARVLCLPVKLHADQLSNGGGAALAARYQALSADHIEHASEEGVAAMAAAGGVAVLLPGAYLMLRETQAPPVDLLRRHGVRMAVATDCNPGTSPVTSMTAALNLACVQFRLTPEEALAGATREAARALGVLAEIGTLEAGKAADLAIWDISRPAELCYWLGKPLLNAAYRDGRHV</sequence>
<name>A0A1Z3UBW5_BREVE</name>
<organism evidence="10 11">
    <name type="scientific">Brevundimonas vesicularis</name>
    <name type="common">Pseudomonas vesicularis</name>
    <dbReference type="NCBI Taxonomy" id="41276"/>
    <lineage>
        <taxon>Bacteria</taxon>
        <taxon>Pseudomonadati</taxon>
        <taxon>Pseudomonadota</taxon>
        <taxon>Alphaproteobacteria</taxon>
        <taxon>Caulobacterales</taxon>
        <taxon>Caulobacteraceae</taxon>
        <taxon>Brevundimonas</taxon>
    </lineage>
</organism>
<feature type="domain" description="Aminodeoxyfutalosine deaminase/Imidazolonepropionase-like composite" evidence="9">
    <location>
        <begin position="28"/>
        <end position="48"/>
    </location>
</feature>
<dbReference type="KEGG" id="bvc:CEP68_15395"/>
<feature type="domain" description="Amidohydrolase-related" evidence="8">
    <location>
        <begin position="61"/>
        <end position="378"/>
    </location>
</feature>
<keyword evidence="3 7" id="KW-0378">Hydrolase</keyword>
<dbReference type="RefSeq" id="WP_088582784.1">
    <property type="nucleotide sequence ID" value="NZ_CP022048.2"/>
</dbReference>
<evidence type="ECO:0000256" key="3">
    <source>
        <dbReference type="ARBA" id="ARBA00022801"/>
    </source>
</evidence>
<dbReference type="Proteomes" id="UP000197050">
    <property type="component" value="Chromosome"/>
</dbReference>
<accession>A0A1Z3UBW5</accession>
<dbReference type="SUPFAM" id="SSF51338">
    <property type="entry name" value="Composite domain of metallo-dependent hydrolases"/>
    <property type="match status" value="1"/>
</dbReference>
<protein>
    <recommendedName>
        <fullName evidence="1 7">Imidazolonepropionase</fullName>
        <ecNumber evidence="1 7">3.5.2.7</ecNumber>
    </recommendedName>
    <alternativeName>
        <fullName evidence="7">Imidazolone-5-propionate hydrolase</fullName>
    </alternativeName>
</protein>
<comment type="similarity">
    <text evidence="7">Belongs to the metallo-dependent hydrolases superfamily. HutI family.</text>
</comment>
<dbReference type="InterPro" id="IPR011059">
    <property type="entry name" value="Metal-dep_hydrolase_composite"/>
</dbReference>
<reference evidence="11" key="1">
    <citation type="submission" date="2017-06" db="EMBL/GenBank/DDBJ databases">
        <title>FDA dAtabase for Regulatory Grade micrObial Sequences (FDA-ARGOS): Supporting development and validation of Infectious Disease Dx tests.</title>
        <authorList>
            <person name="Minogue T."/>
            <person name="Wolcott M."/>
            <person name="Wasieloski L."/>
            <person name="Aguilar W."/>
            <person name="Moore D."/>
            <person name="Tallon L."/>
            <person name="Sadzewicz L."/>
            <person name="Sengamalay N."/>
            <person name="Ott S."/>
            <person name="Godinez A."/>
            <person name="Nagaraj S."/>
            <person name="Nadendla S."/>
            <person name="Geyer C."/>
            <person name="Sichtig H."/>
        </authorList>
    </citation>
    <scope>NUCLEOTIDE SEQUENCE [LARGE SCALE GENOMIC DNA]</scope>
    <source>
        <strain evidence="11">FDAARGOS_289</strain>
    </source>
</reference>
<keyword evidence="6 7" id="KW-0408">Iron</keyword>
<feature type="binding site" evidence="7">
    <location>
        <position position="243"/>
    </location>
    <ligand>
        <name>4-imidazolone-5-propanoate</name>
        <dbReference type="ChEBI" id="CHEBI:77893"/>
    </ligand>
</feature>
<feature type="binding site" evidence="7">
    <location>
        <position position="70"/>
    </location>
    <ligand>
        <name>Fe(3+)</name>
        <dbReference type="ChEBI" id="CHEBI:29034"/>
    </ligand>
</feature>
<feature type="binding site" evidence="7">
    <location>
        <position position="142"/>
    </location>
    <ligand>
        <name>4-imidazolone-5-propanoate</name>
        <dbReference type="ChEBI" id="CHEBI:77893"/>
    </ligand>
</feature>
<dbReference type="InterPro" id="IPR006680">
    <property type="entry name" value="Amidohydro-rel"/>
</dbReference>
<evidence type="ECO:0000256" key="5">
    <source>
        <dbReference type="ARBA" id="ARBA00022833"/>
    </source>
</evidence>
<comment type="pathway">
    <text evidence="7">Amino-acid degradation; L-histidine degradation into L-glutamate; N-formimidoyl-L-glutamate from L-histidine: step 3/3.</text>
</comment>
<feature type="binding site" evidence="7">
    <location>
        <position position="79"/>
    </location>
    <ligand>
        <name>4-imidazolone-5-propanoate</name>
        <dbReference type="ChEBI" id="CHEBI:77893"/>
    </ligand>
</feature>
<feature type="binding site" evidence="7">
    <location>
        <position position="320"/>
    </location>
    <ligand>
        <name>4-imidazolone-5-propanoate</name>
        <dbReference type="ChEBI" id="CHEBI:77893"/>
    </ligand>
</feature>
<dbReference type="GO" id="GO:0005506">
    <property type="term" value="F:iron ion binding"/>
    <property type="evidence" value="ECO:0007669"/>
    <property type="project" value="UniProtKB-UniRule"/>
</dbReference>
<evidence type="ECO:0000313" key="10">
    <source>
        <dbReference type="EMBL" id="ASE40758.1"/>
    </source>
</evidence>
<dbReference type="NCBIfam" id="TIGR01224">
    <property type="entry name" value="hutI"/>
    <property type="match status" value="1"/>
</dbReference>
<evidence type="ECO:0000259" key="9">
    <source>
        <dbReference type="Pfam" id="PF22039"/>
    </source>
</evidence>
<dbReference type="InterPro" id="IPR032466">
    <property type="entry name" value="Metal_Hydrolase"/>
</dbReference>
<feature type="binding site" evidence="7">
    <location>
        <position position="70"/>
    </location>
    <ligand>
        <name>Zn(2+)</name>
        <dbReference type="ChEBI" id="CHEBI:29105"/>
    </ligand>
</feature>
<comment type="catalytic activity">
    <reaction evidence="7">
        <text>4-imidazolone-5-propanoate + H2O = N-formimidoyl-L-glutamate</text>
        <dbReference type="Rhea" id="RHEA:23660"/>
        <dbReference type="ChEBI" id="CHEBI:15377"/>
        <dbReference type="ChEBI" id="CHEBI:58928"/>
        <dbReference type="ChEBI" id="CHEBI:77893"/>
        <dbReference type="EC" id="3.5.2.7"/>
    </reaction>
</comment>
<dbReference type="InterPro" id="IPR054418">
    <property type="entry name" value="MQNX/HUTI_composite_N"/>
</dbReference>
<dbReference type="EMBL" id="CP022048">
    <property type="protein sequence ID" value="ASE40758.1"/>
    <property type="molecule type" value="Genomic_DNA"/>
</dbReference>
<evidence type="ECO:0000256" key="1">
    <source>
        <dbReference type="ARBA" id="ARBA00012864"/>
    </source>
</evidence>
<feature type="binding site" evidence="7">
    <location>
        <position position="72"/>
    </location>
    <ligand>
        <name>Zn(2+)</name>
        <dbReference type="ChEBI" id="CHEBI:29105"/>
    </ligand>
</feature>
<dbReference type="GO" id="GO:0019556">
    <property type="term" value="P:L-histidine catabolic process to glutamate and formamide"/>
    <property type="evidence" value="ECO:0007669"/>
    <property type="project" value="UniProtKB-UniRule"/>
</dbReference>
<feature type="binding site" evidence="7">
    <location>
        <position position="175"/>
    </location>
    <ligand>
        <name>4-imidazolone-5-propanoate</name>
        <dbReference type="ChEBI" id="CHEBI:77893"/>
    </ligand>
</feature>
<feature type="binding site" evidence="7">
    <location>
        <position position="142"/>
    </location>
    <ligand>
        <name>N-formimidoyl-L-glutamate</name>
        <dbReference type="ChEBI" id="CHEBI:58928"/>
    </ligand>
</feature>
<dbReference type="HAMAP" id="MF_00372">
    <property type="entry name" value="HutI"/>
    <property type="match status" value="1"/>
</dbReference>
<dbReference type="Pfam" id="PF22039">
    <property type="entry name" value="HUTI_composite_bact"/>
    <property type="match status" value="1"/>
</dbReference>
<feature type="binding site" evidence="7">
    <location>
        <position position="319"/>
    </location>
    <ligand>
        <name>N-formimidoyl-L-glutamate</name>
        <dbReference type="ChEBI" id="CHEBI:58928"/>
    </ligand>
</feature>
<evidence type="ECO:0000256" key="6">
    <source>
        <dbReference type="ARBA" id="ARBA00023004"/>
    </source>
</evidence>
<evidence type="ECO:0000313" key="11">
    <source>
        <dbReference type="Proteomes" id="UP000197050"/>
    </source>
</evidence>
<dbReference type="PANTHER" id="PTHR42752">
    <property type="entry name" value="IMIDAZOLONEPROPIONASE"/>
    <property type="match status" value="1"/>
</dbReference>
<proteinExistence type="inferred from homology"/>
<dbReference type="GeneID" id="34015017"/>
<dbReference type="FunFam" id="3.20.20.140:FF:000007">
    <property type="entry name" value="Imidazolonepropionase"/>
    <property type="match status" value="1"/>
</dbReference>
<dbReference type="AlphaFoldDB" id="A0A1Z3UBW5"/>
<comment type="subcellular location">
    <subcellularLocation>
        <location evidence="7">Cytoplasm</location>
    </subcellularLocation>
</comment>
<keyword evidence="2 7" id="KW-0479">Metal-binding</keyword>
<dbReference type="InterPro" id="IPR005920">
    <property type="entry name" value="HutI"/>
</dbReference>
<feature type="binding site" evidence="7">
    <location>
        <position position="315"/>
    </location>
    <ligand>
        <name>Zn(2+)</name>
        <dbReference type="ChEBI" id="CHEBI:29105"/>
    </ligand>
</feature>
<dbReference type="Gene3D" id="2.30.40.10">
    <property type="entry name" value="Urease, subunit C, domain 1"/>
    <property type="match status" value="1"/>
</dbReference>
<evidence type="ECO:0000256" key="7">
    <source>
        <dbReference type="HAMAP-Rule" id="MF_00372"/>
    </source>
</evidence>
<evidence type="ECO:0000256" key="4">
    <source>
        <dbReference type="ARBA" id="ARBA00022808"/>
    </source>
</evidence>
<dbReference type="GO" id="GO:0050480">
    <property type="term" value="F:imidazolonepropionase activity"/>
    <property type="evidence" value="ECO:0007669"/>
    <property type="project" value="UniProtKB-UniRule"/>
</dbReference>
<evidence type="ECO:0000256" key="2">
    <source>
        <dbReference type="ARBA" id="ARBA00022723"/>
    </source>
</evidence>
<dbReference type="GO" id="GO:0008270">
    <property type="term" value="F:zinc ion binding"/>
    <property type="evidence" value="ECO:0007669"/>
    <property type="project" value="UniProtKB-UniRule"/>
</dbReference>
<comment type="cofactor">
    <cofactor evidence="7">
        <name>Zn(2+)</name>
        <dbReference type="ChEBI" id="CHEBI:29105"/>
    </cofactor>
    <cofactor evidence="7">
        <name>Fe(3+)</name>
        <dbReference type="ChEBI" id="CHEBI:29034"/>
    </cofactor>
    <text evidence="7">Binds 1 zinc or iron ion per subunit.</text>
</comment>